<organism evidence="8 9">
    <name type="scientific">Pseudocalidococcus azoricus BACA0444</name>
    <dbReference type="NCBI Taxonomy" id="2918990"/>
    <lineage>
        <taxon>Bacteria</taxon>
        <taxon>Bacillati</taxon>
        <taxon>Cyanobacteriota</taxon>
        <taxon>Cyanophyceae</taxon>
        <taxon>Acaryochloridales</taxon>
        <taxon>Thermosynechococcaceae</taxon>
        <taxon>Pseudocalidococcus</taxon>
        <taxon>Pseudocalidococcus azoricus</taxon>
    </lineage>
</organism>
<feature type="domain" description="PBS-linker" evidence="7">
    <location>
        <begin position="11"/>
        <end position="191"/>
    </location>
</feature>
<dbReference type="AlphaFoldDB" id="A0AAE4FU71"/>
<dbReference type="GO" id="GO:0030089">
    <property type="term" value="C:phycobilisome"/>
    <property type="evidence" value="ECO:0007669"/>
    <property type="project" value="UniProtKB-UniRule"/>
</dbReference>
<gene>
    <name evidence="8" type="ORF">RIF25_10605</name>
</gene>
<dbReference type="InterPro" id="IPR038255">
    <property type="entry name" value="PBS_linker_sf"/>
</dbReference>
<comment type="similarity">
    <text evidence="6">Belongs to the phycobilisome linker protein family.</text>
</comment>
<comment type="caution">
    <text evidence="8">The sequence shown here is derived from an EMBL/GenBank/DDBJ whole genome shotgun (WGS) entry which is preliminary data.</text>
</comment>
<sequence length="251" mass="29317">MSLPLLAYKPTTQNHRVASFGPADLDEDTPYIYRIEDAGSPGEMQQVIWAAYRQVFSEHATLKFNRQVTLESQVSNRAISVRDFIRGLAKSERFYNTVVAVNDNYRLVDICLKRFLGRAAYNEAEKIAWSIKIGTLGFHGFLDVLIDSEEYTAAFGDYTVPYQRKRMEGRPFNLVMPRYGYEYRDKVGTTTTDWRFALEQFYSRKYEMRQLREGDPRKFRSMANAIAPTPRYAQRLSSFEIDYMNKVPKRK</sequence>
<reference evidence="9" key="1">
    <citation type="submission" date="2023-07" db="EMBL/GenBank/DDBJ databases">
        <authorList>
            <person name="Luz R."/>
            <person name="Cordeiro R."/>
            <person name="Fonseca A."/>
            <person name="Goncalves V."/>
        </authorList>
    </citation>
    <scope>NUCLEOTIDE SEQUENCE [LARGE SCALE GENOMIC DNA]</scope>
    <source>
        <strain evidence="9">BACA0444</strain>
    </source>
</reference>
<name>A0AAE4FU71_9CYAN</name>
<evidence type="ECO:0000313" key="9">
    <source>
        <dbReference type="Proteomes" id="UP001268256"/>
    </source>
</evidence>
<dbReference type="RefSeq" id="WP_322878503.1">
    <property type="nucleotide sequence ID" value="NZ_JAVMIP010000010.1"/>
</dbReference>
<dbReference type="InterPro" id="IPR016470">
    <property type="entry name" value="Phycobilisome"/>
</dbReference>
<evidence type="ECO:0000256" key="4">
    <source>
        <dbReference type="ARBA" id="ARBA00023078"/>
    </source>
</evidence>
<dbReference type="GO" id="GO:0012505">
    <property type="term" value="C:endomembrane system"/>
    <property type="evidence" value="ECO:0007669"/>
    <property type="project" value="UniProtKB-SubCell"/>
</dbReference>
<keyword evidence="9" id="KW-1185">Reference proteome</keyword>
<dbReference type="Proteomes" id="UP001268256">
    <property type="component" value="Unassembled WGS sequence"/>
</dbReference>
<comment type="subcellular location">
    <subcellularLocation>
        <location evidence="1">Endomembrane system</location>
    </subcellularLocation>
</comment>
<dbReference type="PANTHER" id="PTHR34011">
    <property type="entry name" value="PHYCOBILISOME 32.1 KDA LINKER POLYPEPTIDE, PHYCOCYANIN-ASSOCIATED, ROD 2-RELATED"/>
    <property type="match status" value="1"/>
</dbReference>
<dbReference type="Gene3D" id="1.10.3130.20">
    <property type="entry name" value="Phycobilisome linker domain"/>
    <property type="match status" value="1"/>
</dbReference>
<evidence type="ECO:0000259" key="7">
    <source>
        <dbReference type="PROSITE" id="PS51445"/>
    </source>
</evidence>
<keyword evidence="2" id="KW-0042">Antenna complex</keyword>
<proteinExistence type="inferred from homology"/>
<dbReference type="PIRSF" id="PIRSF005898">
    <property type="entry name" value="Phycobilisome_CpeC/CpcI"/>
    <property type="match status" value="1"/>
</dbReference>
<evidence type="ECO:0000256" key="6">
    <source>
        <dbReference type="PROSITE-ProRule" id="PRU00775"/>
    </source>
</evidence>
<dbReference type="InterPro" id="IPR001297">
    <property type="entry name" value="PBS_linker_dom"/>
</dbReference>
<dbReference type="Pfam" id="PF00427">
    <property type="entry name" value="PBS_linker_poly"/>
    <property type="match status" value="1"/>
</dbReference>
<evidence type="ECO:0000256" key="1">
    <source>
        <dbReference type="ARBA" id="ARBA00004308"/>
    </source>
</evidence>
<keyword evidence="5" id="KW-0472">Membrane</keyword>
<dbReference type="GO" id="GO:0015979">
    <property type="term" value="P:photosynthesis"/>
    <property type="evidence" value="ECO:0007669"/>
    <property type="project" value="InterPro"/>
</dbReference>
<dbReference type="EMBL" id="JAVMIP010000010">
    <property type="protein sequence ID" value="MDS3861257.1"/>
    <property type="molecule type" value="Genomic_DNA"/>
</dbReference>
<accession>A0AAE4FU71</accession>
<evidence type="ECO:0000256" key="3">
    <source>
        <dbReference type="ARBA" id="ARBA00022738"/>
    </source>
</evidence>
<evidence type="ECO:0000256" key="5">
    <source>
        <dbReference type="ARBA" id="ARBA00023136"/>
    </source>
</evidence>
<dbReference type="PROSITE" id="PS51445">
    <property type="entry name" value="PBS_LINKER"/>
    <property type="match status" value="1"/>
</dbReference>
<evidence type="ECO:0000313" key="8">
    <source>
        <dbReference type="EMBL" id="MDS3861257.1"/>
    </source>
</evidence>
<protein>
    <submittedName>
        <fullName evidence="8">Phycobilisome rod-core linker polypeptide</fullName>
    </submittedName>
</protein>
<keyword evidence="3 6" id="KW-0605">Phycobilisome</keyword>
<keyword evidence="4" id="KW-0793">Thylakoid</keyword>
<evidence type="ECO:0000256" key="2">
    <source>
        <dbReference type="ARBA" id="ARBA00022549"/>
    </source>
</evidence>